<comment type="similarity">
    <text evidence="5 6">Belongs to the LipB family.</text>
</comment>
<dbReference type="PROSITE" id="PS51733">
    <property type="entry name" value="BPL_LPL_CATALYTIC"/>
    <property type="match status" value="1"/>
</dbReference>
<comment type="pathway">
    <text evidence="1 5 6">Protein modification; protein lipoylation via endogenous pathway; protein N(6)-(lipoyl)lysine from octanoyl-[acyl-carrier-protein]: step 1/2.</text>
</comment>
<dbReference type="Pfam" id="PF21948">
    <property type="entry name" value="LplA-B_cat"/>
    <property type="match status" value="1"/>
</dbReference>
<dbReference type="GO" id="GO:0016874">
    <property type="term" value="F:ligase activity"/>
    <property type="evidence" value="ECO:0007669"/>
    <property type="project" value="UniProtKB-KW"/>
</dbReference>
<comment type="function">
    <text evidence="4 5 6">Catalyzes the transfer of endogenously produced octanoic acid from octanoyl-acyl-carrier-protein onto the lipoyl domains of lipoate-dependent enzymes. Lipoyl-ACP can also act as a substrate although octanoyl-ACP is likely to be the physiological substrate.</text>
</comment>
<feature type="domain" description="BPL/LPL catalytic" evidence="10">
    <location>
        <begin position="48"/>
        <end position="226"/>
    </location>
</feature>
<evidence type="ECO:0000256" key="3">
    <source>
        <dbReference type="ARBA" id="ARBA00023315"/>
    </source>
</evidence>
<dbReference type="FunFam" id="3.30.930.10:FF:000035">
    <property type="entry name" value="Putative lipoyltransferase 2, mitochondrial"/>
    <property type="match status" value="1"/>
</dbReference>
<evidence type="ECO:0000256" key="4">
    <source>
        <dbReference type="ARBA" id="ARBA00024732"/>
    </source>
</evidence>
<evidence type="ECO:0000256" key="7">
    <source>
        <dbReference type="PIRSR" id="PIRSR016262-1"/>
    </source>
</evidence>
<reference evidence="11 12" key="1">
    <citation type="journal article" date="2008" name="Proc. Natl. Acad. Sci. U.S.A.">
        <title>Niche adaptation and genome expansion in the chlorophyll d-producing cyanobacterium Acaryochloris marina.</title>
        <authorList>
            <person name="Swingley W.D."/>
            <person name="Chen M."/>
            <person name="Cheung P.C."/>
            <person name="Conrad A.L."/>
            <person name="Dejesa L.C."/>
            <person name="Hao J."/>
            <person name="Honchak B.M."/>
            <person name="Karbach L.E."/>
            <person name="Kurdoglu A."/>
            <person name="Lahiri S."/>
            <person name="Mastrian S.D."/>
            <person name="Miyashita H."/>
            <person name="Page L."/>
            <person name="Ramakrishna P."/>
            <person name="Satoh S."/>
            <person name="Sattley W.M."/>
            <person name="Shimada Y."/>
            <person name="Taylor H.L."/>
            <person name="Tomo T."/>
            <person name="Tsuchiya T."/>
            <person name="Wang Z.T."/>
            <person name="Raymond J."/>
            <person name="Mimuro M."/>
            <person name="Blankenship R.E."/>
            <person name="Touchman J.W."/>
        </authorList>
    </citation>
    <scope>NUCLEOTIDE SEQUENCE [LARGE SCALE GENOMIC DNA]</scope>
    <source>
        <strain evidence="12">MBIC 11017</strain>
    </source>
</reference>
<dbReference type="GO" id="GO:0005737">
    <property type="term" value="C:cytoplasm"/>
    <property type="evidence" value="ECO:0007669"/>
    <property type="project" value="UniProtKB-SubCell"/>
</dbReference>
<dbReference type="EC" id="2.3.1.181" evidence="5 6"/>
<dbReference type="InterPro" id="IPR020605">
    <property type="entry name" value="Octanoyltransferase_CS"/>
</dbReference>
<evidence type="ECO:0000313" key="11">
    <source>
        <dbReference type="EMBL" id="ABW28084.1"/>
    </source>
</evidence>
<keyword evidence="11" id="KW-0436">Ligase</keyword>
<keyword evidence="2 5" id="KW-0808">Transferase</keyword>
<dbReference type="PANTHER" id="PTHR10993">
    <property type="entry name" value="OCTANOYLTRANSFERASE"/>
    <property type="match status" value="1"/>
</dbReference>
<evidence type="ECO:0000259" key="10">
    <source>
        <dbReference type="PROSITE" id="PS51733"/>
    </source>
</evidence>
<dbReference type="PROSITE" id="PS01313">
    <property type="entry name" value="LIPB"/>
    <property type="match status" value="1"/>
</dbReference>
<evidence type="ECO:0000256" key="6">
    <source>
        <dbReference type="PIRNR" id="PIRNR016262"/>
    </source>
</evidence>
<dbReference type="NCBIfam" id="TIGR00214">
    <property type="entry name" value="lipB"/>
    <property type="match status" value="1"/>
</dbReference>
<evidence type="ECO:0000256" key="9">
    <source>
        <dbReference type="PIRSR" id="PIRSR016262-3"/>
    </source>
</evidence>
<dbReference type="Proteomes" id="UP000000268">
    <property type="component" value="Chromosome"/>
</dbReference>
<gene>
    <name evidence="5 11" type="primary">lipB</name>
    <name evidence="11" type="ordered locus">AM1_3088</name>
</gene>
<dbReference type="OrthoDB" id="9787061at2"/>
<dbReference type="RefSeq" id="WP_012163514.1">
    <property type="nucleotide sequence ID" value="NC_009925.1"/>
</dbReference>
<comment type="catalytic activity">
    <reaction evidence="5 6">
        <text>octanoyl-[ACP] + L-lysyl-[protein] = N(6)-octanoyl-L-lysyl-[protein] + holo-[ACP] + H(+)</text>
        <dbReference type="Rhea" id="RHEA:17665"/>
        <dbReference type="Rhea" id="RHEA-COMP:9636"/>
        <dbReference type="Rhea" id="RHEA-COMP:9685"/>
        <dbReference type="Rhea" id="RHEA-COMP:9752"/>
        <dbReference type="Rhea" id="RHEA-COMP:9928"/>
        <dbReference type="ChEBI" id="CHEBI:15378"/>
        <dbReference type="ChEBI" id="CHEBI:29969"/>
        <dbReference type="ChEBI" id="CHEBI:64479"/>
        <dbReference type="ChEBI" id="CHEBI:78463"/>
        <dbReference type="ChEBI" id="CHEBI:78809"/>
        <dbReference type="EC" id="2.3.1.181"/>
    </reaction>
</comment>
<dbReference type="EMBL" id="CP000828">
    <property type="protein sequence ID" value="ABW28084.1"/>
    <property type="molecule type" value="Genomic_DNA"/>
</dbReference>
<comment type="subcellular location">
    <subcellularLocation>
        <location evidence="5">Cytoplasm</location>
    </subcellularLocation>
</comment>
<dbReference type="PIRSF" id="PIRSF016262">
    <property type="entry name" value="LPLase"/>
    <property type="match status" value="1"/>
</dbReference>
<evidence type="ECO:0000256" key="1">
    <source>
        <dbReference type="ARBA" id="ARBA00004821"/>
    </source>
</evidence>
<dbReference type="Gene3D" id="3.30.930.10">
    <property type="entry name" value="Bira Bifunctional Protein, Domain 2"/>
    <property type="match status" value="1"/>
</dbReference>
<dbReference type="NCBIfam" id="NF010925">
    <property type="entry name" value="PRK14345.1"/>
    <property type="match status" value="1"/>
</dbReference>
<feature type="active site" description="Acyl-thioester intermediate" evidence="5 7">
    <location>
        <position position="188"/>
    </location>
</feature>
<evidence type="ECO:0000256" key="8">
    <source>
        <dbReference type="PIRSR" id="PIRSR016262-2"/>
    </source>
</evidence>
<comment type="miscellaneous">
    <text evidence="5">In the reaction, the free carboxyl group of octanoic acid is attached via an amide linkage to the epsilon-amino group of a specific lysine residue of lipoyl domains of lipoate-dependent enzymes.</text>
</comment>
<dbReference type="AlphaFoldDB" id="B0CDL5"/>
<feature type="binding site" evidence="5 8">
    <location>
        <begin position="170"/>
        <end position="172"/>
    </location>
    <ligand>
        <name>substrate</name>
    </ligand>
</feature>
<evidence type="ECO:0000256" key="2">
    <source>
        <dbReference type="ARBA" id="ARBA00022679"/>
    </source>
</evidence>
<evidence type="ECO:0000313" key="12">
    <source>
        <dbReference type="Proteomes" id="UP000000268"/>
    </source>
</evidence>
<dbReference type="UniPathway" id="UPA00538">
    <property type="reaction ID" value="UER00592"/>
</dbReference>
<dbReference type="GO" id="GO:0033819">
    <property type="term" value="F:lipoyl(octanoyl) transferase activity"/>
    <property type="evidence" value="ECO:0007669"/>
    <property type="project" value="UniProtKB-EC"/>
</dbReference>
<dbReference type="InterPro" id="IPR004143">
    <property type="entry name" value="BPL_LPL_catalytic"/>
</dbReference>
<dbReference type="InterPro" id="IPR045864">
    <property type="entry name" value="aa-tRNA-synth_II/BPL/LPL"/>
</dbReference>
<feature type="binding site" evidence="5 8">
    <location>
        <begin position="90"/>
        <end position="97"/>
    </location>
    <ligand>
        <name>substrate</name>
    </ligand>
</feature>
<sequence length="242" mass="27582">MISSHQSVKDSDSSLPKRPCWLYQLGLVDYQKAWDWQRQLVCDRIHNPQLPDTLLLLEHPPVYTLGQGASLDFLKFNPDQSDFALHRIERGGEVTYHCPGQLIGYPILNLKHHQTDLHWYLRQLEEVIIRTLGIYGLEAERIPGLTGVWLDQCKVAAIGIKVSRWITMHGFSLNINPDLSGFDQIIPCGIHNRAVGSLEQFIPNLDSAEVTATLLHQFSRVFDLDLRREGPEPFICHPSSLD</sequence>
<dbReference type="SUPFAM" id="SSF55681">
    <property type="entry name" value="Class II aaRS and biotin synthetases"/>
    <property type="match status" value="1"/>
</dbReference>
<name>B0CDL5_ACAM1</name>
<dbReference type="InterPro" id="IPR000544">
    <property type="entry name" value="Octanoyltransferase"/>
</dbReference>
<dbReference type="eggNOG" id="COG0321">
    <property type="taxonomic scope" value="Bacteria"/>
</dbReference>
<keyword evidence="12" id="KW-1185">Reference proteome</keyword>
<accession>B0CDL5</accession>
<protein>
    <recommendedName>
        <fullName evidence="5 6">Octanoyltransferase</fullName>
        <ecNumber evidence="5 6">2.3.1.181</ecNumber>
    </recommendedName>
    <alternativeName>
        <fullName evidence="5">Lipoate-protein ligase B</fullName>
    </alternativeName>
    <alternativeName>
        <fullName evidence="5">Lipoyl/octanoyl transferase</fullName>
    </alternativeName>
    <alternativeName>
        <fullName evidence="5">Octanoyl-[acyl-carrier-protein]-protein N-octanoyltransferase</fullName>
    </alternativeName>
</protein>
<feature type="binding site" evidence="5 8">
    <location>
        <begin position="157"/>
        <end position="159"/>
    </location>
    <ligand>
        <name>substrate</name>
    </ligand>
</feature>
<proteinExistence type="inferred from homology"/>
<dbReference type="HOGENOM" id="CLU_035168_1_0_3"/>
<dbReference type="PANTHER" id="PTHR10993:SF7">
    <property type="entry name" value="LIPOYLTRANSFERASE 2, MITOCHONDRIAL-RELATED"/>
    <property type="match status" value="1"/>
</dbReference>
<evidence type="ECO:0000256" key="5">
    <source>
        <dbReference type="HAMAP-Rule" id="MF_00013"/>
    </source>
</evidence>
<organism evidence="11 12">
    <name type="scientific">Acaryochloris marina (strain MBIC 11017)</name>
    <dbReference type="NCBI Taxonomy" id="329726"/>
    <lineage>
        <taxon>Bacteria</taxon>
        <taxon>Bacillati</taxon>
        <taxon>Cyanobacteriota</taxon>
        <taxon>Cyanophyceae</taxon>
        <taxon>Acaryochloridales</taxon>
        <taxon>Acaryochloridaceae</taxon>
        <taxon>Acaryochloris</taxon>
    </lineage>
</organism>
<dbReference type="HAMAP" id="MF_00013">
    <property type="entry name" value="LipB"/>
    <property type="match status" value="1"/>
</dbReference>
<feature type="site" description="Lowers pKa of active site Cys" evidence="5 9">
    <location>
        <position position="154"/>
    </location>
</feature>
<dbReference type="KEGG" id="amr:AM1_3088"/>
<dbReference type="GO" id="GO:0009249">
    <property type="term" value="P:protein lipoylation"/>
    <property type="evidence" value="ECO:0007669"/>
    <property type="project" value="InterPro"/>
</dbReference>
<dbReference type="CDD" id="cd16444">
    <property type="entry name" value="LipB"/>
    <property type="match status" value="1"/>
</dbReference>
<dbReference type="STRING" id="329726.AM1_3088"/>
<keyword evidence="5" id="KW-0963">Cytoplasm</keyword>
<keyword evidence="3 5" id="KW-0012">Acyltransferase</keyword>